<evidence type="ECO:0000313" key="1">
    <source>
        <dbReference type="EMBL" id="KAG8551023.1"/>
    </source>
</evidence>
<dbReference type="EMBL" id="WNYA01000013">
    <property type="protein sequence ID" value="KAG8551023.1"/>
    <property type="molecule type" value="Genomic_DNA"/>
</dbReference>
<accession>A0AAV6ZY65</accession>
<name>A0AAV6ZY65_ENGPU</name>
<dbReference type="Proteomes" id="UP000824782">
    <property type="component" value="Unassembled WGS sequence"/>
</dbReference>
<evidence type="ECO:0000313" key="2">
    <source>
        <dbReference type="Proteomes" id="UP000824782"/>
    </source>
</evidence>
<comment type="caution">
    <text evidence="1">The sequence shown here is derived from an EMBL/GenBank/DDBJ whole genome shotgun (WGS) entry which is preliminary data.</text>
</comment>
<organism evidence="1 2">
    <name type="scientific">Engystomops pustulosus</name>
    <name type="common">Tungara frog</name>
    <name type="synonym">Physalaemus pustulosus</name>
    <dbReference type="NCBI Taxonomy" id="76066"/>
    <lineage>
        <taxon>Eukaryota</taxon>
        <taxon>Metazoa</taxon>
        <taxon>Chordata</taxon>
        <taxon>Craniata</taxon>
        <taxon>Vertebrata</taxon>
        <taxon>Euteleostomi</taxon>
        <taxon>Amphibia</taxon>
        <taxon>Batrachia</taxon>
        <taxon>Anura</taxon>
        <taxon>Neobatrachia</taxon>
        <taxon>Hyloidea</taxon>
        <taxon>Leptodactylidae</taxon>
        <taxon>Leiuperinae</taxon>
        <taxon>Engystomops</taxon>
    </lineage>
</organism>
<sequence length="57" mass="6631">MKLFISDFFSHYKERPSCLFHHYNFFKDGAATSVICGQNISPPIYNTNLALPRCKNF</sequence>
<gene>
    <name evidence="1" type="ORF">GDO81_021896</name>
</gene>
<protein>
    <submittedName>
        <fullName evidence="1">Uncharacterized protein</fullName>
    </submittedName>
</protein>
<proteinExistence type="predicted"/>
<reference evidence="1" key="1">
    <citation type="thesis" date="2020" institute="ProQuest LLC" country="789 East Eisenhower Parkway, Ann Arbor, MI, USA">
        <title>Comparative Genomics and Chromosome Evolution.</title>
        <authorList>
            <person name="Mudd A.B."/>
        </authorList>
    </citation>
    <scope>NUCLEOTIDE SEQUENCE</scope>
    <source>
        <strain evidence="1">237g6f4</strain>
        <tissue evidence="1">Blood</tissue>
    </source>
</reference>
<dbReference type="AlphaFoldDB" id="A0AAV6ZY65"/>
<keyword evidence="2" id="KW-1185">Reference proteome</keyword>